<reference evidence="1 3" key="1">
    <citation type="journal article" date="2016" name="ISME J.">
        <title>Chasing the elusive Euryarchaeota class WSA2: genomes reveal a uniquely fastidious methyl-reducing methanogen.</title>
        <authorList>
            <person name="Nobu M.K."/>
            <person name="Narihiro T."/>
            <person name="Kuroda K."/>
            <person name="Mei R."/>
            <person name="Liu W.T."/>
        </authorList>
    </citation>
    <scope>NUCLEOTIDE SEQUENCE [LARGE SCALE GENOMIC DNA]</scope>
    <source>
        <strain evidence="1">ADurb1013_Bin02101</strain>
        <strain evidence="2">ADurb1213_Bin02801</strain>
    </source>
</reference>
<dbReference type="AlphaFoldDB" id="A0A150JF09"/>
<evidence type="ECO:0000313" key="1">
    <source>
        <dbReference type="EMBL" id="KYC53076.1"/>
    </source>
</evidence>
<dbReference type="EMBL" id="LNJB01000031">
    <property type="protein sequence ID" value="KYC53076.1"/>
    <property type="molecule type" value="Genomic_DNA"/>
</dbReference>
<comment type="caution">
    <text evidence="1">The sequence shown here is derived from an EMBL/GenBank/DDBJ whole genome shotgun (WGS) entry which is preliminary data.</text>
</comment>
<accession>A0A150JF09</accession>
<evidence type="ECO:0000313" key="2">
    <source>
        <dbReference type="EMBL" id="KYC56202.1"/>
    </source>
</evidence>
<evidence type="ECO:0008006" key="4">
    <source>
        <dbReference type="Google" id="ProtNLM"/>
    </source>
</evidence>
<gene>
    <name evidence="1" type="ORF">AN188_01511</name>
    <name evidence="2" type="ORF">APG09_01444</name>
</gene>
<accession>A0A150JG26</accession>
<organism evidence="1 3">
    <name type="scientific">Candidatus Methanofastidiosum methylothiophilum</name>
    <dbReference type="NCBI Taxonomy" id="1705564"/>
    <lineage>
        <taxon>Archaea</taxon>
        <taxon>Methanobacteriati</taxon>
        <taxon>Methanobacteriota</taxon>
        <taxon>Stenosarchaea group</taxon>
        <taxon>Candidatus Methanofastidiosia</taxon>
        <taxon>Candidatus Methanofastidiosales</taxon>
        <taxon>Candidatus Methanofastidiosaceae</taxon>
        <taxon>Candidatus Methanofastidiosum</taxon>
    </lineage>
</organism>
<dbReference type="Proteomes" id="UP000092420">
    <property type="component" value="Unassembled WGS sequence"/>
</dbReference>
<evidence type="ECO:0000313" key="3">
    <source>
        <dbReference type="Proteomes" id="UP000092420"/>
    </source>
</evidence>
<sequence>MFLHIGNREIISLKNIVGIFNADTLIKSEINGDYLDEIKNDTKSIIIDKHDEVTVSKLSSYTLIGRLEKRNLSDIKGGDII</sequence>
<proteinExistence type="predicted"/>
<protein>
    <recommendedName>
        <fullName evidence="4">DUF370 domain-containing protein</fullName>
    </recommendedName>
</protein>
<dbReference type="EMBL" id="LNJE01000023">
    <property type="protein sequence ID" value="KYC56202.1"/>
    <property type="molecule type" value="Genomic_DNA"/>
</dbReference>
<accession>A0A150J778</accession>
<name>A0A150JF09_9EURY</name>